<feature type="domain" description="Duffy-antigen binding" evidence="4">
    <location>
        <begin position="2424"/>
        <end position="2607"/>
    </location>
</feature>
<feature type="region of interest" description="Disordered" evidence="2">
    <location>
        <begin position="1346"/>
        <end position="1368"/>
    </location>
</feature>
<evidence type="ECO:0000313" key="9">
    <source>
        <dbReference type="EMBL" id="CDO62031.1"/>
    </source>
</evidence>
<feature type="region of interest" description="Disordered" evidence="2">
    <location>
        <begin position="2290"/>
        <end position="2312"/>
    </location>
</feature>
<feature type="compositionally biased region" description="Polar residues" evidence="2">
    <location>
        <begin position="3247"/>
        <end position="3259"/>
    </location>
</feature>
<dbReference type="SUPFAM" id="SSF140924">
    <property type="entry name" value="Duffy binding domain-like"/>
    <property type="match status" value="8"/>
</dbReference>
<keyword evidence="10" id="KW-1185">Reference proteome</keyword>
<feature type="compositionally biased region" description="Basic and acidic residues" evidence="2">
    <location>
        <begin position="1184"/>
        <end position="1207"/>
    </location>
</feature>
<evidence type="ECO:0000259" key="3">
    <source>
        <dbReference type="Pfam" id="PF03011"/>
    </source>
</evidence>
<proteinExistence type="predicted"/>
<dbReference type="PhylomeDB" id="A0A060RRG0"/>
<feature type="domain" description="Duffy-binding-like" evidence="8">
    <location>
        <begin position="1489"/>
        <end position="1637"/>
    </location>
</feature>
<accession>A0A060RRG0</accession>
<feature type="region of interest" description="Disordered" evidence="2">
    <location>
        <begin position="3075"/>
        <end position="3116"/>
    </location>
</feature>
<feature type="region of interest" description="Disordered" evidence="2">
    <location>
        <begin position="1131"/>
        <end position="1152"/>
    </location>
</feature>
<evidence type="ECO:0000256" key="2">
    <source>
        <dbReference type="SAM" id="MobiDB-lite"/>
    </source>
</evidence>
<dbReference type="Gene3D" id="1.20.58.830">
    <property type="match status" value="6"/>
</dbReference>
<evidence type="ECO:0000259" key="6">
    <source>
        <dbReference type="Pfam" id="PF15447"/>
    </source>
</evidence>
<dbReference type="VEuPathDB" id="PlasmoDB:PRCDC_0006900"/>
<dbReference type="GO" id="GO:0046789">
    <property type="term" value="F:host cell surface receptor binding"/>
    <property type="evidence" value="ECO:0007669"/>
    <property type="project" value="InterPro"/>
</dbReference>
<feature type="domain" description="Duffy-binding-like" evidence="3">
    <location>
        <begin position="1742"/>
        <end position="1889"/>
    </location>
</feature>
<dbReference type="GO" id="GO:0016020">
    <property type="term" value="C:membrane"/>
    <property type="evidence" value="ECO:0007669"/>
    <property type="project" value="InterPro"/>
</dbReference>
<feature type="region of interest" description="Disordered" evidence="2">
    <location>
        <begin position="3318"/>
        <end position="3340"/>
    </location>
</feature>
<feature type="domain" description="Plasmodium falciparum erythrocyte membrane protein 1 acidic terminal segment" evidence="5">
    <location>
        <begin position="3123"/>
        <end position="3266"/>
    </location>
</feature>
<reference evidence="9" key="2">
    <citation type="submission" date="2014-05" db="EMBL/GenBank/DDBJ databases">
        <title>The genome sequences of chimpanzee malaria parasites reveal the path to human adaptation.</title>
        <authorList>
            <person name="Otto T.D."/>
            <person name="Rayner J.C."/>
            <person name="Boehme U."/>
            <person name="Pain A."/>
            <person name="Spottiswoode N."/>
            <person name="Sanders M."/>
            <person name="Quail M."/>
            <person name="Ollomo B."/>
            <person name="Renaud F."/>
            <person name="Thomas A.W."/>
            <person name="Prugnolle F."/>
            <person name="Conway D.J."/>
            <person name="Newbold C."/>
            <person name="Berriman M."/>
        </authorList>
    </citation>
    <scope>NUCLEOTIDE SEQUENCE [LARGE SCALE GENOMIC DNA]</scope>
    <source>
        <strain evidence="9">CDC</strain>
    </source>
</reference>
<gene>
    <name evidence="9" type="primary">VAR</name>
    <name evidence="9" type="ORF">PRCDC_0006900</name>
</gene>
<evidence type="ECO:0000259" key="4">
    <source>
        <dbReference type="Pfam" id="PF05424"/>
    </source>
</evidence>
<feature type="domain" description="PfEMP1 CIDRalpha1" evidence="7">
    <location>
        <begin position="510"/>
        <end position="565"/>
    </location>
</feature>
<dbReference type="Pfam" id="PF15447">
    <property type="entry name" value="NTS"/>
    <property type="match status" value="1"/>
</dbReference>
<dbReference type="FunFam" id="1.20.58.830:FF:000029">
    <property type="entry name" value="Erythrocyte membrane protein 1, PfEMP1"/>
    <property type="match status" value="1"/>
</dbReference>
<dbReference type="Gene3D" id="1.10.1900.40">
    <property type="entry name" value="Acidic terminal segments, variant surface antigen of PfEMP1"/>
    <property type="match status" value="2"/>
</dbReference>
<dbReference type="InterPro" id="IPR008602">
    <property type="entry name" value="Duffy-antigen-binding"/>
</dbReference>
<dbReference type="Gene3D" id="1.20.1310.20">
    <property type="entry name" value="Duffy-antigen binding domain"/>
    <property type="match status" value="6"/>
</dbReference>
<dbReference type="InterPro" id="IPR042202">
    <property type="entry name" value="Duffy-ag-bd_sf"/>
</dbReference>
<keyword evidence="1" id="KW-0175">Coiled coil</keyword>
<dbReference type="Pfam" id="PF05424">
    <property type="entry name" value="Duffy_binding"/>
    <property type="match status" value="5"/>
</dbReference>
<dbReference type="EMBL" id="HG810720">
    <property type="protein sequence ID" value="CDO62031.1"/>
    <property type="molecule type" value="Genomic_DNA"/>
</dbReference>
<dbReference type="VEuPathDB" id="PlasmoDB:PRG01_0041000"/>
<feature type="region of interest" description="Disordered" evidence="2">
    <location>
        <begin position="758"/>
        <end position="783"/>
    </location>
</feature>
<feature type="compositionally biased region" description="Basic and acidic residues" evidence="2">
    <location>
        <begin position="774"/>
        <end position="783"/>
    </location>
</feature>
<evidence type="ECO:0000259" key="8">
    <source>
        <dbReference type="Pfam" id="PF22672"/>
    </source>
</evidence>
<dbReference type="FunFam" id="1.20.58.1930:FF:000002">
    <property type="entry name" value="Erythrocyte membrane protein 1, PfEMP1"/>
    <property type="match status" value="1"/>
</dbReference>
<dbReference type="InterPro" id="IPR029210">
    <property type="entry name" value="PfEMP1_NTS"/>
</dbReference>
<evidence type="ECO:0000313" key="10">
    <source>
        <dbReference type="Proteomes" id="UP000027581"/>
    </source>
</evidence>
<dbReference type="Pfam" id="PF03011">
    <property type="entry name" value="PFEMP"/>
    <property type="match status" value="2"/>
</dbReference>
<dbReference type="Pfam" id="PF15445">
    <property type="entry name" value="ATS"/>
    <property type="match status" value="2"/>
</dbReference>
<dbReference type="Pfam" id="PF22672">
    <property type="entry name" value="DBL_C"/>
    <property type="match status" value="3"/>
</dbReference>
<feature type="region of interest" description="Disordered" evidence="2">
    <location>
        <begin position="1184"/>
        <end position="1229"/>
    </location>
</feature>
<feature type="domain" description="Duffy-antigen binding" evidence="4">
    <location>
        <begin position="840"/>
        <end position="1005"/>
    </location>
</feature>
<dbReference type="Proteomes" id="UP000027581">
    <property type="component" value="Unassembled WGS sequence"/>
</dbReference>
<feature type="domain" description="Plasmodium falciparum erythrocyte membrane protein-1 N-terminal segment" evidence="6">
    <location>
        <begin position="21"/>
        <end position="56"/>
    </location>
</feature>
<feature type="compositionally biased region" description="Pro residues" evidence="2">
    <location>
        <begin position="3075"/>
        <end position="3089"/>
    </location>
</feature>
<feature type="compositionally biased region" description="Polar residues" evidence="2">
    <location>
        <begin position="3323"/>
        <end position="3335"/>
    </location>
</feature>
<organism evidence="9 10">
    <name type="scientific">Plasmodium reichenowi</name>
    <dbReference type="NCBI Taxonomy" id="5854"/>
    <lineage>
        <taxon>Eukaryota</taxon>
        <taxon>Sar</taxon>
        <taxon>Alveolata</taxon>
        <taxon>Apicomplexa</taxon>
        <taxon>Aconoidasida</taxon>
        <taxon>Haemosporida</taxon>
        <taxon>Plasmodiidae</taxon>
        <taxon>Plasmodium</taxon>
        <taxon>Plasmodium (Laverania)</taxon>
    </lineage>
</organism>
<feature type="domain" description="Duffy-antigen binding" evidence="4">
    <location>
        <begin position="126"/>
        <end position="308"/>
    </location>
</feature>
<evidence type="ECO:0000259" key="5">
    <source>
        <dbReference type="Pfam" id="PF15445"/>
    </source>
</evidence>
<feature type="domain" description="Duffy-binding-like" evidence="8">
    <location>
        <begin position="312"/>
        <end position="467"/>
    </location>
</feature>
<dbReference type="InterPro" id="IPR044932">
    <property type="entry name" value="PfEMP1_ATS_sf"/>
</dbReference>
<feature type="region of interest" description="Disordered" evidence="2">
    <location>
        <begin position="3242"/>
        <end position="3270"/>
    </location>
</feature>
<dbReference type="Pfam" id="PF21807">
    <property type="entry name" value="PfEMP1_CIDRalpha1_dom"/>
    <property type="match status" value="1"/>
</dbReference>
<reference evidence="9" key="1">
    <citation type="submission" date="2014-01" db="EMBL/GenBank/DDBJ databases">
        <authorList>
            <person name="Aslett M."/>
        </authorList>
    </citation>
    <scope>NUCLEOTIDE SEQUENCE</scope>
    <source>
        <strain evidence="9">CDC</strain>
    </source>
</reference>
<dbReference type="InterPro" id="IPR004258">
    <property type="entry name" value="DBL"/>
</dbReference>
<protein>
    <submittedName>
        <fullName evidence="9">Erythrocyte membrane protein 1, EMP1</fullName>
    </submittedName>
</protein>
<dbReference type="Gene3D" id="1.20.58.1930">
    <property type="match status" value="2"/>
</dbReference>
<sequence>MGQGSSTSSVPEDVKYESHNSARNVLEKIALETKGNINRNANKYEDKLKGKLSEAKFYHPLFTRLGVKKDVPSNPCDLQYIFHTNVGNSIPSDRNPCLFSSSDRFPKEGEAECNGGIITGNKGGCGACAPYRRRHICDYNLHHINENNIKNTHDLLGNVLVMAKSEGESIVKSHEYTGNGIYKSGICISLARSFADIGDIIRGTDMFLGNNEIDIKEKNKLQSNLKKIFEKIVKNDRTLNNLPIGQVREYWWALNRNDVWNALTCSAPNDVHYFIKSSASKQSFSNSKCGHDENKVLTNLDYVPQFLRWFDEWAEDFCRKKKIKLENVEKACRNDSAKLYCSLNGYDCTKTIRNENILSDDTKCTGCLVKCNPYEIWLENQRNEFEKQKEKYEKEIQAYVLKKDKSGSNINNEYYKKFYVKLKNNNYESVENFLKLLNEGRYCKTENAEEENIDFSNNVDKTFYRSEYCQVCPYCGVEYRNGKYNIKKNKDGNCGKNVHYSPPKDVTPIDIHVLYSGEEQVNITKKLENFCTNPNDKHGKNYENWQCYYKDSDDNKCKMTSSSQKEPKHRDVITFHKFFDLWVKNLLKDTIKWESKLKDCINNTNVTDCNDGCNTNCVCFEKWVKQKEDEWTKVKNVFENKNGISDNYYKKLNDLFEGYFFHVIKDMYKGEEKWNQLKQKLRTKIDLSKKKKGTNDSEAAIKVLFDHLKETATICKDNNTNEGCDSSQTSTQNKCGKNTESSKVVSVKQIAQYYKRKAHTQLNERAGRSNLKGDASKGKYERKGNANGFKQLCNINETHSNADGSKSSNPCNGKDSKSQRFVIGTDWKDDKFVSTTHKDVYMPPRREHMCTSNLENLNTNSKGLNNGIFASHSLLGDVLLAAKKEGDFIVDKLGSDQENICRAMKYSFGDIGDIIRGKDMWIENNDANRLQTNLKIIFAKIKEQNGGNTGKYKDDGDPYTKLREDWWEANRDQVWNAMKCKTNGVHITCDSDHTPLDDYIPQRLRWMTEWAEWYCKAQKKAYKDLETTCKECKGDGNGKNCYNNTEDCRKCEKACNTYKDTIKKWEEKWDKIRAKYEILYSNARIDAFNGSPDYYNANVQKEDQSVYDFLYKLHLQNGGILGPPPDVFRKRSSSDVKRVEHDATSNNTPYDNIGGYLHDTGNFGDCQKQNEFCDKKIGDKKNTNYAFRDKPHDHDEACTCNTREKPKAPPPPPPPSQEGGSPQEPTEKSVDVCSIVDEILKAEAEKKFAHACALKYGKNAYHGWKCNSSATKPGEKKNEDGGAVCIPPRRQKMYVKPIETLVGTSQEELRTVFIQSAAVETFFQWHEYKKEKEKKKKKAENGKAALLIQEEEDDEEKEKDSQELLKDGTIPEDFERQMFYTLADYRDLCLGKDIGNDLENAKTNISKVFPNNEPPNGQERKTFWDSNAEAIWNGMICALGYNNEKKDIIPGLSEKLMGNTANNKYQYNKVKKDLEDITSKPQFIRWFEEWAEEFCRKRTRKLTQIKKQCRGAYPSGQTKYCSGDGHICDKTDLSLYKTFIDLHCPDCQKECILYKKWMEKRQEEFDKQKKKCENVIKKVDSNNKNKYDEDIYKILKEKYSSVTNFVATLNEGPYCKNNNIGGKINFNNNRETFGHSEYCKACPVYGVNCNKRNGVCENITEKNLKVANIKDRDPTNIDVLVLDRRGKNKSNDLDIVCKMTHLLEYAGVQNWECEKKHGIHQCNLKNFANDIDNDQNMQFNAFFQQWLKNFVHDYNKLKDKIKPCIKNANAKSNKCIVGCKENLECVQKWLEIKEKEWKDVIVHYNKQKEDGDYGIPHWVKSYFDQLHFDKDHIKAQDVVEDEEERKKIWGCTGHYDCTPEEEKRNDDFITNLISKLKGKIQSCKKQHDKTPSNTCDTLPPVEEFAPLDEDTYPDNIRDEQTTEQPMFCPKEVVTPKEPTVKKKIEKDACDIIKPLLEGKGEKDTIGNCKRKYEGGTYPGWICDLSKIKSGEEGAYMPPRRQKLCVNNLKDLNEYTSDGLKKAFIECAAAETFFLWHKYKEDKENEKTTPKLDNGLKEGKIPDEFKRQMYYTFGDYRDLCLGKDLGNDVDNVITNIKKVFQNSEKNGATSITAENWWNKHGKEIWKGMLCALSYNAKEKNFKVDVRKRLTQKYGYETVTFDGTTTLEKFSQTPQFLRWFVEWGEEFCNQRKKQLDNLKGECPDYTCSVESTKEQCEKACEKYQEWIKDWRSQYERQSEKFKNDKDTQKYKDYPSTERYIEKTIDTHDYLITKLNNCHGTCDCLKEISTQTNKQTQSQKTNRDTPNNKIPRTLEYPPKEIGDRCNCPKAPEPRYCVEKTAYEIRKDSERTIKGKLKVNDNMYNAKCKYIDQKDYVTKNGGTCKFKEDSWSSIGIINNENESTGKERFNIGVEWKCDVQLPYGKNKLCIPPRRRHMCLKILQDISNEKITDTNVLLKKIQDVAKCEGDDIIKNLLPKYPCNEDVICKAMKYSFADLGDIIRGIDIYKGQNGTNEIEEKLEVVFEEIRTKWEKENDTENKGKYPDLPSFRSAWWDANRKEVWKAMTCSAPEEAKLYITQEGGYISPLTSTKNKCGHNEDPPDYDYIPQPLRWISEWSESYCLAQKDFLESMKNCENCMKKKKNADCEQTKYGACRECKKKCEEYRQFVDKWKAQFETQNEAYKEIYTKATSNGGNGEGIDENTKKFVEKLKKKCENDDFATADKYLEGGSVCRRFKFVKTNTHIKNYAFHNTPPRYKEHCECAKDFDPLDECPVDNNECKKYIKYVCPKKKFNNEFQAWTHRIIRRNAKNYEDVIVPPRRRQLCLQNLTRNLSRLNKEKSFKEGILISAASEAKLLTEQYPKEPAKALQAIKYSFADIGNIIKGDDILGMGISLQLDKLIKGNGNINKSRLWWEKNKEKVWNAMMCHYEGDGKTETSCPSHGDIDEEDQFLRWFREWSESFCSHRKKLYEELNSACQSGSCDTKKGKIDRADCESSCNKYKNFILIKETEYNGQKDKYDKKFKNGSDEEVHAYLKKKCKDDKCDCIFQNFISKEKWKNPYETLDDSLKSKCDCKQILPPPLPPLPPTHSPTPPVSDFRPPPEEPKLPQPEEPPVSDEPFDPTILQTTIPFGIALALTSIAFLFIKKKPKSPVDLLRVLDIHKGDYGMPTKLSPNRYILYKSAQYKGKSYIYMEGDSGDEDKYIGDITSSDITSSESEYEELDINDIYPYQSPKYKTLIEVVLEPSTRDTQSDNNIPTDIQNDIPSDDIPRDSGDEDKYIGDITSSDITSSESEYEELDINDIYPYQSPKYKTLIEVVLEPSTRDTQSDNNIPTDIQNDIPSDDIPSNKFTEEEWNELKQHFISGILENAQKDLPKDNISANTPMNTQPNTLYFDNPEEKPFIMSIHDRDLHTGEEYNYDINMSTNTTDDPKYISNNVYSGIDLINDSLNSDQPIDIYDEVLKRKENELFGTENTKRTTTNRFAKPTNSDPVMNQLDLFNKWLDRHRDMCEKWEKGNKEKLLDKLKEEWNKDNDVGDIYTSNGNKTLNTNVSIEIDMDNPKPIHQFSNMDSNVDTLTMDTMEDDIYYDVNDDKNPSVDDISMNHNKVDVPKKVHVEMKILNNTSKG</sequence>
<evidence type="ECO:0000259" key="7">
    <source>
        <dbReference type="Pfam" id="PF21807"/>
    </source>
</evidence>
<feature type="coiled-coil region" evidence="1">
    <location>
        <begin position="375"/>
        <end position="402"/>
    </location>
</feature>
<dbReference type="InterPro" id="IPR029211">
    <property type="entry name" value="PfEMP1_ATS"/>
</dbReference>
<feature type="domain" description="Duffy-antigen binding" evidence="4">
    <location>
        <begin position="1993"/>
        <end position="2159"/>
    </location>
</feature>
<feature type="domain" description="Duffy-antigen binding" evidence="4">
    <location>
        <begin position="2810"/>
        <end position="2960"/>
    </location>
</feature>
<evidence type="ECO:0000256" key="1">
    <source>
        <dbReference type="SAM" id="Coils"/>
    </source>
</evidence>
<dbReference type="InterPro" id="IPR049158">
    <property type="entry name" value="PfEMP1_CIDRalpha1_dom"/>
</dbReference>
<feature type="domain" description="Plasmodium falciparum erythrocyte membrane protein 1 acidic terminal segment" evidence="5">
    <location>
        <begin position="3267"/>
        <end position="3617"/>
    </location>
</feature>
<feature type="compositionally biased region" description="Basic and acidic residues" evidence="2">
    <location>
        <begin position="1131"/>
        <end position="1143"/>
    </location>
</feature>
<dbReference type="FunFam" id="1.20.58.830:FF:000005">
    <property type="entry name" value="Erythrocyte membrane protein 1, PfEMP1"/>
    <property type="match status" value="1"/>
</dbReference>
<feature type="domain" description="Duffy-binding-like" evidence="8">
    <location>
        <begin position="2611"/>
        <end position="2746"/>
    </location>
</feature>
<feature type="domain" description="Duffy-binding-like" evidence="3">
    <location>
        <begin position="578"/>
        <end position="721"/>
    </location>
</feature>
<name>A0A060RRG0_PLARE</name>
<dbReference type="InterPro" id="IPR054595">
    <property type="entry name" value="DBL_C"/>
</dbReference>